<sequence>MDKLLVVKIQLMNQYAFLISLIFILDAIRNLSFGYVVNCMVLFGLGCLLFMLSWHTKIYSNTKIALLALIGTTWIVFYSCSTAGFNNGIAPYYFAILFAALFIFNECNRLYNIFVFLWVFILFYVVQLFDLDWFREVWGNQICFHKNTQVTLVQSVLLLAVNGYFIMLKNNELQKLYHQALHAIRPSNLYIRQSDNIILPSVEEAVKLARGGDAAFIATFQQIFPNFYRNLLQQNPEMTQEEFKFCAFLKLGFTTKDIANYNHLAIRTVQTRKSRLRKSFCIPPQEDLYSWVARF</sequence>
<accession>A0ABR7XTJ5</accession>
<feature type="transmembrane region" description="Helical" evidence="1">
    <location>
        <begin position="12"/>
        <end position="29"/>
    </location>
</feature>
<evidence type="ECO:0000313" key="3">
    <source>
        <dbReference type="Proteomes" id="UP000651112"/>
    </source>
</evidence>
<feature type="transmembrane region" description="Helical" evidence="1">
    <location>
        <begin position="64"/>
        <end position="84"/>
    </location>
</feature>
<feature type="transmembrane region" description="Helical" evidence="1">
    <location>
        <begin position="90"/>
        <end position="105"/>
    </location>
</feature>
<comment type="caution">
    <text evidence="2">The sequence shown here is derived from an EMBL/GenBank/DDBJ whole genome shotgun (WGS) entry which is preliminary data.</text>
</comment>
<reference evidence="2 3" key="1">
    <citation type="submission" date="2020-08" db="EMBL/GenBank/DDBJ databases">
        <title>Sphingobacterium sp. DN00404 isolated from aquaculture water.</title>
        <authorList>
            <person name="Zhang M."/>
        </authorList>
    </citation>
    <scope>NUCLEOTIDE SEQUENCE [LARGE SCALE GENOMIC DNA]</scope>
    <source>
        <strain evidence="2 3">KCTC 42746</strain>
    </source>
</reference>
<name>A0ABR7XTJ5_9SPHI</name>
<dbReference type="RefSeq" id="WP_190314231.1">
    <property type="nucleotide sequence ID" value="NZ_JACNYL010000003.1"/>
</dbReference>
<keyword evidence="1" id="KW-0812">Transmembrane</keyword>
<feature type="transmembrane region" description="Helical" evidence="1">
    <location>
        <begin position="35"/>
        <end position="52"/>
    </location>
</feature>
<dbReference type="InterPro" id="IPR016032">
    <property type="entry name" value="Sig_transdc_resp-reg_C-effctor"/>
</dbReference>
<dbReference type="SUPFAM" id="SSF46894">
    <property type="entry name" value="C-terminal effector domain of the bipartite response regulators"/>
    <property type="match status" value="1"/>
</dbReference>
<dbReference type="EMBL" id="JACNYL010000003">
    <property type="protein sequence ID" value="MBD1422513.1"/>
    <property type="molecule type" value="Genomic_DNA"/>
</dbReference>
<protein>
    <submittedName>
        <fullName evidence="2">Response regulator transcription factor</fullName>
    </submittedName>
</protein>
<evidence type="ECO:0000313" key="2">
    <source>
        <dbReference type="EMBL" id="MBD1422513.1"/>
    </source>
</evidence>
<feature type="transmembrane region" description="Helical" evidence="1">
    <location>
        <begin position="149"/>
        <end position="168"/>
    </location>
</feature>
<dbReference type="Proteomes" id="UP000651112">
    <property type="component" value="Unassembled WGS sequence"/>
</dbReference>
<keyword evidence="1" id="KW-1133">Transmembrane helix</keyword>
<gene>
    <name evidence="2" type="ORF">H8B21_13130</name>
</gene>
<evidence type="ECO:0000256" key="1">
    <source>
        <dbReference type="SAM" id="Phobius"/>
    </source>
</evidence>
<keyword evidence="1" id="KW-0472">Membrane</keyword>
<organism evidence="2 3">
    <name type="scientific">Sphingobacterium chuzhouense</name>
    <dbReference type="NCBI Taxonomy" id="1742264"/>
    <lineage>
        <taxon>Bacteria</taxon>
        <taxon>Pseudomonadati</taxon>
        <taxon>Bacteroidota</taxon>
        <taxon>Sphingobacteriia</taxon>
        <taxon>Sphingobacteriales</taxon>
        <taxon>Sphingobacteriaceae</taxon>
        <taxon>Sphingobacterium</taxon>
    </lineage>
</organism>
<keyword evidence="3" id="KW-1185">Reference proteome</keyword>
<feature type="transmembrane region" description="Helical" evidence="1">
    <location>
        <begin position="110"/>
        <end position="129"/>
    </location>
</feature>
<proteinExistence type="predicted"/>